<keyword evidence="10" id="KW-0137">Centromere</keyword>
<comment type="similarity">
    <text evidence="3">Belongs to the ZW10 family.</text>
</comment>
<dbReference type="Gene3D" id="1.10.357.150">
    <property type="match status" value="1"/>
</dbReference>
<keyword evidence="6" id="KW-0132">Cell division</keyword>
<dbReference type="AlphaFoldDB" id="A0AAJ7DXM4"/>
<gene>
    <name evidence="16" type="primary">LOC105364021</name>
</gene>
<evidence type="ECO:0000256" key="4">
    <source>
        <dbReference type="ARBA" id="ARBA00022454"/>
    </source>
</evidence>
<dbReference type="GO" id="GO:1990423">
    <property type="term" value="C:RZZ complex"/>
    <property type="evidence" value="ECO:0007669"/>
    <property type="project" value="TreeGrafter"/>
</dbReference>
<protein>
    <submittedName>
        <fullName evidence="16">Centromere/kinetochore protein zw10 homolog</fullName>
    </submittedName>
</protein>
<dbReference type="Pfam" id="PF20665">
    <property type="entry name" value="Zw10_middle"/>
    <property type="match status" value="1"/>
</dbReference>
<evidence type="ECO:0000259" key="12">
    <source>
        <dbReference type="Pfam" id="PF20665"/>
    </source>
</evidence>
<evidence type="ECO:0000256" key="7">
    <source>
        <dbReference type="ARBA" id="ARBA00022776"/>
    </source>
</evidence>
<organism evidence="15 16">
    <name type="scientific">Ceratosolen solmsi marchali</name>
    <dbReference type="NCBI Taxonomy" id="326594"/>
    <lineage>
        <taxon>Eukaryota</taxon>
        <taxon>Metazoa</taxon>
        <taxon>Ecdysozoa</taxon>
        <taxon>Arthropoda</taxon>
        <taxon>Hexapoda</taxon>
        <taxon>Insecta</taxon>
        <taxon>Pterygota</taxon>
        <taxon>Neoptera</taxon>
        <taxon>Endopterygota</taxon>
        <taxon>Hymenoptera</taxon>
        <taxon>Apocrita</taxon>
        <taxon>Proctotrupomorpha</taxon>
        <taxon>Chalcidoidea</taxon>
        <taxon>Agaonidae</taxon>
        <taxon>Agaoninae</taxon>
        <taxon>Ceratosolen</taxon>
    </lineage>
</organism>
<evidence type="ECO:0000256" key="9">
    <source>
        <dbReference type="ARBA" id="ARBA00023306"/>
    </source>
</evidence>
<dbReference type="PANTHER" id="PTHR12205">
    <property type="entry name" value="CENTROMERE/KINETOCHORE PROTEIN ZW10"/>
    <property type="match status" value="1"/>
</dbReference>
<dbReference type="Proteomes" id="UP000695007">
    <property type="component" value="Unplaced"/>
</dbReference>
<evidence type="ECO:0000259" key="11">
    <source>
        <dbReference type="Pfam" id="PF06248"/>
    </source>
</evidence>
<dbReference type="InterPro" id="IPR046362">
    <property type="entry name" value="Zw10/DSL1_C_sf"/>
</dbReference>
<keyword evidence="4" id="KW-0158">Chromosome</keyword>
<keyword evidence="5" id="KW-0963">Cytoplasm</keyword>
<evidence type="ECO:0000313" key="16">
    <source>
        <dbReference type="RefSeq" id="XP_011500160.1"/>
    </source>
</evidence>
<dbReference type="GO" id="GO:0051301">
    <property type="term" value="P:cell division"/>
    <property type="evidence" value="ECO:0007669"/>
    <property type="project" value="UniProtKB-KW"/>
</dbReference>
<proteinExistence type="inferred from homology"/>
<dbReference type="CTD" id="9183"/>
<evidence type="ECO:0000259" key="14">
    <source>
        <dbReference type="Pfam" id="PF22766"/>
    </source>
</evidence>
<dbReference type="PANTHER" id="PTHR12205:SF0">
    <property type="entry name" value="CENTROMERE_KINETOCHORE PROTEIN ZW10 HOMOLOG"/>
    <property type="match status" value="1"/>
</dbReference>
<evidence type="ECO:0000256" key="1">
    <source>
        <dbReference type="ARBA" id="ARBA00004496"/>
    </source>
</evidence>
<keyword evidence="8" id="KW-0995">Kinetochore</keyword>
<dbReference type="GO" id="GO:0006888">
    <property type="term" value="P:endoplasmic reticulum to Golgi vesicle-mediated transport"/>
    <property type="evidence" value="ECO:0007669"/>
    <property type="project" value="TreeGrafter"/>
</dbReference>
<name>A0AAJ7DXM4_9HYME</name>
<feature type="domain" description="Centromere/kinetochore protein zw10 N-terminal" evidence="11">
    <location>
        <begin position="30"/>
        <end position="119"/>
    </location>
</feature>
<evidence type="ECO:0000259" key="13">
    <source>
        <dbReference type="Pfam" id="PF20666"/>
    </source>
</evidence>
<dbReference type="RefSeq" id="XP_011500160.1">
    <property type="nucleotide sequence ID" value="XM_011501858.1"/>
</dbReference>
<dbReference type="GeneID" id="105364021"/>
<evidence type="ECO:0000256" key="3">
    <source>
        <dbReference type="ARBA" id="ARBA00006245"/>
    </source>
</evidence>
<evidence type="ECO:0000256" key="8">
    <source>
        <dbReference type="ARBA" id="ARBA00022838"/>
    </source>
</evidence>
<dbReference type="Pfam" id="PF06248">
    <property type="entry name" value="Zw10_N"/>
    <property type="match status" value="1"/>
</dbReference>
<dbReference type="KEGG" id="csol:105364021"/>
<evidence type="ECO:0000313" key="15">
    <source>
        <dbReference type="Proteomes" id="UP000695007"/>
    </source>
</evidence>
<evidence type="ECO:0000256" key="10">
    <source>
        <dbReference type="ARBA" id="ARBA00023328"/>
    </source>
</evidence>
<feature type="domain" description="Centromere/kinetochore protein zw10 middle" evidence="12">
    <location>
        <begin position="192"/>
        <end position="387"/>
    </location>
</feature>
<feature type="domain" description="ZW10 C-terminal helical" evidence="14">
    <location>
        <begin position="578"/>
        <end position="721"/>
    </location>
</feature>
<sequence>MSSSWSDISIVTDEKGKPDFNKTIEFIKKEILKQKSVVNESMKDKVIELEQNIKPDEILIKESEQIIEEIKTLQNRINDQVKVKLSASSKDLQKLSLDLKEYNYSLNLSNQLLQIFNAFEYIENYKTSTEKQQTAVAITLLKLYTLVIDKSVDIQELNIYEALKEEYYKIYDNFIEEIDRLWQEKICWNETNLTSELKSVTLCIQCDSDELTDIVQALHYHKKLSKCIQSFSTKLLQYFIKPIICSNCVIKSSDKTFYIEILDNKELPCDRTVLNDLVIFFKFLYNHFNFIILNEEYFLSRLSIPLLQEFSHLLTEEYISKIIPTSKSELQKFKFIISKIEEFQNYLIEIKFLLQDQKFLSKYTDNLDKLYIDNKCGKLLEVARNIMKKDLHDSFQYEPENLEDFSNNDHIKDIVINRQLSKFTFYLPACQISKSAQEILYLVEEILEEACNNSGEFVLRLFYTSRNIFEMYAALMPEIHKSFIKTIPQQAALFHNNCFYLAHQLLTLPFKYNKKLQVHLHNFSMTYIDQVLLLREVGSKYFLNHMKYQRDIIFDILHESGLSLIGQISELSATTERAFRQCIRQLELLKTVWIEILPMKVYCRVLGCIINDMIDDLSTNIVNVEDIPAKIASDLVTLLNMVVERIPQIFPNSVLIEQYIKKWRQLNELIIILGASLQEIEDRWADGKGPLANEFSSQHVRRLIRALFQNTDRRSKLLHKIKDKSYYSR</sequence>
<reference evidence="16" key="1">
    <citation type="submission" date="2025-08" db="UniProtKB">
        <authorList>
            <consortium name="RefSeq"/>
        </authorList>
    </citation>
    <scope>IDENTIFICATION</scope>
</reference>
<dbReference type="InterPro" id="IPR055148">
    <property type="entry name" value="ZW10_C_2"/>
</dbReference>
<dbReference type="Pfam" id="PF22766">
    <property type="entry name" value="ZW10_C2"/>
    <property type="match status" value="1"/>
</dbReference>
<feature type="domain" description="Centromere/kinetochore protein zw10 C-terminal" evidence="13">
    <location>
        <begin position="425"/>
        <end position="553"/>
    </location>
</feature>
<evidence type="ECO:0000256" key="5">
    <source>
        <dbReference type="ARBA" id="ARBA00022490"/>
    </source>
</evidence>
<evidence type="ECO:0000256" key="2">
    <source>
        <dbReference type="ARBA" id="ARBA00004629"/>
    </source>
</evidence>
<keyword evidence="15" id="KW-1185">Reference proteome</keyword>
<accession>A0AAJ7DXM4</accession>
<dbReference type="InterPro" id="IPR009361">
    <property type="entry name" value="Zw10_N"/>
</dbReference>
<dbReference type="InterPro" id="IPR048344">
    <property type="entry name" value="Zw10_middle"/>
</dbReference>
<evidence type="ECO:0000256" key="6">
    <source>
        <dbReference type="ARBA" id="ARBA00022618"/>
    </source>
</evidence>
<keyword evidence="9" id="KW-0131">Cell cycle</keyword>
<dbReference type="InterPro" id="IPR048343">
    <property type="entry name" value="ZW10_C"/>
</dbReference>
<keyword evidence="7" id="KW-0498">Mitosis</keyword>
<dbReference type="GO" id="GO:0005634">
    <property type="term" value="C:nucleus"/>
    <property type="evidence" value="ECO:0007669"/>
    <property type="project" value="InterPro"/>
</dbReference>
<dbReference type="GO" id="GO:0007094">
    <property type="term" value="P:mitotic spindle assembly checkpoint signaling"/>
    <property type="evidence" value="ECO:0007669"/>
    <property type="project" value="TreeGrafter"/>
</dbReference>
<comment type="subcellular location">
    <subcellularLocation>
        <location evidence="2">Chromosome</location>
        <location evidence="2">Centromere</location>
        <location evidence="2">Kinetochore</location>
    </subcellularLocation>
    <subcellularLocation>
        <location evidence="1">Cytoplasm</location>
    </subcellularLocation>
</comment>
<dbReference type="GO" id="GO:0005737">
    <property type="term" value="C:cytoplasm"/>
    <property type="evidence" value="ECO:0007669"/>
    <property type="project" value="UniProtKB-SubCell"/>
</dbReference>
<dbReference type="Pfam" id="PF20666">
    <property type="entry name" value="ZW10_C"/>
    <property type="match status" value="1"/>
</dbReference>